<dbReference type="PANTHER" id="PTHR42939">
    <property type="entry name" value="ABC TRANSPORTER ATP-BINDING PROTEIN ALBC-RELATED"/>
    <property type="match status" value="1"/>
</dbReference>
<keyword evidence="2" id="KW-0547">Nucleotide-binding</keyword>
<proteinExistence type="predicted"/>
<dbReference type="SUPFAM" id="SSF52540">
    <property type="entry name" value="P-loop containing nucleoside triphosphate hydrolases"/>
    <property type="match status" value="1"/>
</dbReference>
<dbReference type="EMBL" id="WHJC01000001">
    <property type="protein sequence ID" value="MPQ42193.1"/>
    <property type="molecule type" value="Genomic_DNA"/>
</dbReference>
<feature type="domain" description="ABC transporter" evidence="4">
    <location>
        <begin position="1"/>
        <end position="229"/>
    </location>
</feature>
<evidence type="ECO:0000313" key="6">
    <source>
        <dbReference type="Proteomes" id="UP000430345"/>
    </source>
</evidence>
<dbReference type="InterPro" id="IPR003593">
    <property type="entry name" value="AAA+_ATPase"/>
</dbReference>
<dbReference type="Proteomes" id="UP000430345">
    <property type="component" value="Unassembled WGS sequence"/>
</dbReference>
<dbReference type="Pfam" id="PF00005">
    <property type="entry name" value="ABC_tran"/>
    <property type="match status" value="1"/>
</dbReference>
<keyword evidence="3 5" id="KW-0067">ATP-binding</keyword>
<dbReference type="Gene3D" id="3.40.50.300">
    <property type="entry name" value="P-loop containing nucleotide triphosphate hydrolases"/>
    <property type="match status" value="1"/>
</dbReference>
<accession>A0A6I1MHF6</accession>
<organism evidence="5 6">
    <name type="scientific">Clostridium tarantellae</name>
    <dbReference type="NCBI Taxonomy" id="39493"/>
    <lineage>
        <taxon>Bacteria</taxon>
        <taxon>Bacillati</taxon>
        <taxon>Bacillota</taxon>
        <taxon>Clostridia</taxon>
        <taxon>Eubacteriales</taxon>
        <taxon>Clostridiaceae</taxon>
        <taxon>Clostridium</taxon>
    </lineage>
</organism>
<evidence type="ECO:0000313" key="5">
    <source>
        <dbReference type="EMBL" id="MPQ42193.1"/>
    </source>
</evidence>
<dbReference type="OrthoDB" id="9804819at2"/>
<dbReference type="InterPro" id="IPR027417">
    <property type="entry name" value="P-loop_NTPase"/>
</dbReference>
<dbReference type="AlphaFoldDB" id="A0A6I1MHF6"/>
<protein>
    <submittedName>
        <fullName evidence="5">ATP-binding cassette domain-containing protein</fullName>
    </submittedName>
</protein>
<dbReference type="RefSeq" id="WP_152886620.1">
    <property type="nucleotide sequence ID" value="NZ_WHJC01000001.1"/>
</dbReference>
<reference evidence="5 6" key="1">
    <citation type="submission" date="2019-10" db="EMBL/GenBank/DDBJ databases">
        <title>The Genome Sequence of Clostridium tarantellae Isolated from Fish Brain.</title>
        <authorList>
            <person name="Bano L."/>
            <person name="Kiel M."/>
            <person name="Sales G."/>
            <person name="Doxey A.C."/>
            <person name="Mansfield M.J."/>
            <person name="Schiavone M."/>
            <person name="Rossetto O."/>
            <person name="Pirazzini M."/>
            <person name="Dobrindt U."/>
            <person name="Montecucco C."/>
        </authorList>
    </citation>
    <scope>NUCLEOTIDE SEQUENCE [LARGE SCALE GENOMIC DNA]</scope>
    <source>
        <strain evidence="5 6">DSM 3997</strain>
    </source>
</reference>
<dbReference type="InterPro" id="IPR003439">
    <property type="entry name" value="ABC_transporter-like_ATP-bd"/>
</dbReference>
<dbReference type="GO" id="GO:0016887">
    <property type="term" value="F:ATP hydrolysis activity"/>
    <property type="evidence" value="ECO:0007669"/>
    <property type="project" value="InterPro"/>
</dbReference>
<name>A0A6I1MHF6_9CLOT</name>
<dbReference type="InterPro" id="IPR051782">
    <property type="entry name" value="ABC_Transporter_VariousFunc"/>
</dbReference>
<comment type="caution">
    <text evidence="5">The sequence shown here is derived from an EMBL/GenBank/DDBJ whole genome shotgun (WGS) entry which is preliminary data.</text>
</comment>
<evidence type="ECO:0000256" key="1">
    <source>
        <dbReference type="ARBA" id="ARBA00022448"/>
    </source>
</evidence>
<sequence>MNAIKVKNLKKTLGKFTLDIENLNIKKGFITGFIGENGAGKTTTIKLLMGMLTPDVGSIEIFNKNLTQNNIEIKESIGYVGDLCGYLKESPIKLIKKNIAPFFKNWDENFYRKYIKKFSIDENKKYMELSHGKKKQFELTMALSHHPKLLIMDEPTANLDPIIRNDFLDILLDYMQNDEITIFYSSHITSDLEKTCDYIIFIHNGKIILNEEKELLMINHTLIKGKNELIDKETKKCFVSIKTNAFGFEGLCANKNQAFELFGQEVIYEKPSLENIMMYYIRRNNNE</sequence>
<evidence type="ECO:0000259" key="4">
    <source>
        <dbReference type="PROSITE" id="PS50893"/>
    </source>
</evidence>
<keyword evidence="6" id="KW-1185">Reference proteome</keyword>
<dbReference type="CDD" id="cd03230">
    <property type="entry name" value="ABC_DR_subfamily_A"/>
    <property type="match status" value="1"/>
</dbReference>
<evidence type="ECO:0000256" key="3">
    <source>
        <dbReference type="ARBA" id="ARBA00022840"/>
    </source>
</evidence>
<dbReference type="GO" id="GO:0005524">
    <property type="term" value="F:ATP binding"/>
    <property type="evidence" value="ECO:0007669"/>
    <property type="project" value="UniProtKB-KW"/>
</dbReference>
<gene>
    <name evidence="5" type="ORF">GBZ86_00240</name>
</gene>
<dbReference type="PANTHER" id="PTHR42939:SF3">
    <property type="entry name" value="ABC TRANSPORTER ATP-BINDING COMPONENT"/>
    <property type="match status" value="1"/>
</dbReference>
<keyword evidence="1" id="KW-0813">Transport</keyword>
<dbReference type="SMART" id="SM00382">
    <property type="entry name" value="AAA"/>
    <property type="match status" value="1"/>
</dbReference>
<dbReference type="PROSITE" id="PS50893">
    <property type="entry name" value="ABC_TRANSPORTER_2"/>
    <property type="match status" value="1"/>
</dbReference>
<evidence type="ECO:0000256" key="2">
    <source>
        <dbReference type="ARBA" id="ARBA00022741"/>
    </source>
</evidence>